<keyword evidence="8 11" id="KW-0067">ATP-binding</keyword>
<dbReference type="PANTHER" id="PTHR21087:SF16">
    <property type="entry name" value="SHIKIMATE KINASE 1, CHLOROPLASTIC"/>
    <property type="match status" value="1"/>
</dbReference>
<dbReference type="EMBL" id="JAOF01000001">
    <property type="protein sequence ID" value="EUA49439.1"/>
    <property type="molecule type" value="Genomic_DNA"/>
</dbReference>
<dbReference type="Gene3D" id="3.40.50.300">
    <property type="entry name" value="P-loop containing nucleotide triphosphate hydrolases"/>
    <property type="match status" value="1"/>
</dbReference>
<keyword evidence="4 11" id="KW-0028">Amino-acid biosynthesis</keyword>
<evidence type="ECO:0000256" key="12">
    <source>
        <dbReference type="SAM" id="MobiDB-lite"/>
    </source>
</evidence>
<feature type="binding site" evidence="11">
    <location>
        <position position="117"/>
    </location>
    <ligand>
        <name>ATP</name>
        <dbReference type="ChEBI" id="CHEBI:30616"/>
    </ligand>
</feature>
<evidence type="ECO:0000256" key="6">
    <source>
        <dbReference type="ARBA" id="ARBA00022741"/>
    </source>
</evidence>
<dbReference type="InterPro" id="IPR023000">
    <property type="entry name" value="Shikimate_kinase_CS"/>
</dbReference>
<feature type="region of interest" description="Disordered" evidence="12">
    <location>
        <begin position="168"/>
        <end position="224"/>
    </location>
</feature>
<evidence type="ECO:0000256" key="5">
    <source>
        <dbReference type="ARBA" id="ARBA00022679"/>
    </source>
</evidence>
<dbReference type="EC" id="2.7.1.71" evidence="3 11"/>
<accession>A0A829Q9I0</accession>
<keyword evidence="5 11" id="KW-0808">Transferase</keyword>
<keyword evidence="11" id="KW-0460">Magnesium</keyword>
<dbReference type="AlphaFoldDB" id="A0A829Q9I0"/>
<keyword evidence="7 11" id="KW-0418">Kinase</keyword>
<comment type="similarity">
    <text evidence="2 11">Belongs to the shikimate kinase family.</text>
</comment>
<dbReference type="PRINTS" id="PR01100">
    <property type="entry name" value="SHIKIMTKNASE"/>
</dbReference>
<feature type="binding site" evidence="11">
    <location>
        <begin position="12"/>
        <end position="17"/>
    </location>
    <ligand>
        <name>ATP</name>
        <dbReference type="ChEBI" id="CHEBI:30616"/>
    </ligand>
</feature>
<dbReference type="CDD" id="cd00464">
    <property type="entry name" value="SK"/>
    <property type="match status" value="1"/>
</dbReference>
<dbReference type="SUPFAM" id="SSF56796">
    <property type="entry name" value="Dehydroquinate synthase-like"/>
    <property type="match status" value="1"/>
</dbReference>
<dbReference type="UniPathway" id="UPA00053">
    <property type="reaction ID" value="UER00088"/>
</dbReference>
<gene>
    <name evidence="11" type="primary">aroK</name>
    <name evidence="13" type="ORF">I543_3037</name>
</gene>
<comment type="catalytic activity">
    <reaction evidence="10 11">
        <text>shikimate + ATP = 3-phosphoshikimate + ADP + H(+)</text>
        <dbReference type="Rhea" id="RHEA:13121"/>
        <dbReference type="ChEBI" id="CHEBI:15378"/>
        <dbReference type="ChEBI" id="CHEBI:30616"/>
        <dbReference type="ChEBI" id="CHEBI:36208"/>
        <dbReference type="ChEBI" id="CHEBI:145989"/>
        <dbReference type="ChEBI" id="CHEBI:456216"/>
        <dbReference type="EC" id="2.7.1.71"/>
    </reaction>
</comment>
<reference evidence="13 14" key="1">
    <citation type="submission" date="2013-12" db="EMBL/GenBank/DDBJ databases">
        <authorList>
            <person name="Madinger N."/>
            <person name="Lenaerts A."/>
            <person name="Ordway D."/>
            <person name="DeGroote M.A."/>
            <person name="Parker T."/>
            <person name="Sizemore C."/>
            <person name="Tallon L.J."/>
            <person name="Sadzewicz L.K."/>
            <person name="Sengamalay N."/>
            <person name="Fraser C.M."/>
            <person name="Hine E."/>
            <person name="Shefchek K.A."/>
            <person name="Das S.P."/>
            <person name="Tettelin H."/>
        </authorList>
    </citation>
    <scope>NUCLEOTIDE SEQUENCE [LARGE SCALE GENOMIC DNA]</scope>
    <source>
        <strain evidence="13 14">21</strain>
    </source>
</reference>
<dbReference type="GO" id="GO:0004765">
    <property type="term" value="F:shikimate kinase activity"/>
    <property type="evidence" value="ECO:0007669"/>
    <property type="project" value="UniProtKB-UniRule"/>
</dbReference>
<dbReference type="SUPFAM" id="SSF52540">
    <property type="entry name" value="P-loop containing nucleoside triphosphate hydrolases"/>
    <property type="match status" value="1"/>
</dbReference>
<comment type="caution">
    <text evidence="13">The sequence shown here is derived from an EMBL/GenBank/DDBJ whole genome shotgun (WGS) entry which is preliminary data.</text>
</comment>
<evidence type="ECO:0000313" key="14">
    <source>
        <dbReference type="Proteomes" id="UP000020103"/>
    </source>
</evidence>
<feature type="binding site" evidence="11">
    <location>
        <position position="34"/>
    </location>
    <ligand>
        <name>substrate</name>
    </ligand>
</feature>
<dbReference type="GO" id="GO:0009423">
    <property type="term" value="P:chorismate biosynthetic process"/>
    <property type="evidence" value="ECO:0007669"/>
    <property type="project" value="UniProtKB-UniRule"/>
</dbReference>
<keyword evidence="11" id="KW-0479">Metal-binding</keyword>
<dbReference type="Gene3D" id="3.40.50.1970">
    <property type="match status" value="1"/>
</dbReference>
<keyword evidence="6 11" id="KW-0547">Nucleotide-binding</keyword>
<dbReference type="GO" id="GO:0005829">
    <property type="term" value="C:cytosol"/>
    <property type="evidence" value="ECO:0007669"/>
    <property type="project" value="TreeGrafter"/>
</dbReference>
<protein>
    <recommendedName>
        <fullName evidence="3 11">Shikimate kinase</fullName>
        <shortName evidence="11">SK</shortName>
        <ecNumber evidence="3 11">2.7.1.71</ecNumber>
    </recommendedName>
</protein>
<dbReference type="GO" id="GO:0008652">
    <property type="term" value="P:amino acid biosynthetic process"/>
    <property type="evidence" value="ECO:0007669"/>
    <property type="project" value="UniProtKB-KW"/>
</dbReference>
<dbReference type="GO" id="GO:0000287">
    <property type="term" value="F:magnesium ion binding"/>
    <property type="evidence" value="ECO:0007669"/>
    <property type="project" value="UniProtKB-UniRule"/>
</dbReference>
<keyword evidence="9 11" id="KW-0057">Aromatic amino acid biosynthesis</keyword>
<evidence type="ECO:0000256" key="10">
    <source>
        <dbReference type="ARBA" id="ARBA00048567"/>
    </source>
</evidence>
<feature type="binding site" evidence="11">
    <location>
        <position position="16"/>
    </location>
    <ligand>
        <name>Mg(2+)</name>
        <dbReference type="ChEBI" id="CHEBI:18420"/>
    </ligand>
</feature>
<dbReference type="GO" id="GO:0005524">
    <property type="term" value="F:ATP binding"/>
    <property type="evidence" value="ECO:0007669"/>
    <property type="project" value="UniProtKB-UniRule"/>
</dbReference>
<keyword evidence="11" id="KW-0963">Cytoplasm</keyword>
<organism evidence="13 14">
    <name type="scientific">Mycobacteroides abscessus 21</name>
    <dbReference type="NCBI Taxonomy" id="1299324"/>
    <lineage>
        <taxon>Bacteria</taxon>
        <taxon>Bacillati</taxon>
        <taxon>Actinomycetota</taxon>
        <taxon>Actinomycetes</taxon>
        <taxon>Mycobacteriales</taxon>
        <taxon>Mycobacteriaceae</taxon>
        <taxon>Mycobacteroides</taxon>
        <taxon>Mycobacteroides abscessus</taxon>
    </lineage>
</organism>
<feature type="binding site" evidence="11">
    <location>
        <position position="153"/>
    </location>
    <ligand>
        <name>ATP</name>
        <dbReference type="ChEBI" id="CHEBI:30616"/>
    </ligand>
</feature>
<evidence type="ECO:0000256" key="2">
    <source>
        <dbReference type="ARBA" id="ARBA00006997"/>
    </source>
</evidence>
<comment type="subunit">
    <text evidence="11">Monomer.</text>
</comment>
<evidence type="ECO:0000256" key="8">
    <source>
        <dbReference type="ARBA" id="ARBA00022840"/>
    </source>
</evidence>
<comment type="subcellular location">
    <subcellularLocation>
        <location evidence="11">Cytoplasm</location>
    </subcellularLocation>
</comment>
<dbReference type="InterPro" id="IPR000623">
    <property type="entry name" value="Shikimate_kinase/TSH1"/>
</dbReference>
<evidence type="ECO:0000256" key="4">
    <source>
        <dbReference type="ARBA" id="ARBA00022605"/>
    </source>
</evidence>
<feature type="compositionally biased region" description="Basic residues" evidence="12">
    <location>
        <begin position="178"/>
        <end position="188"/>
    </location>
</feature>
<dbReference type="Pfam" id="PF01202">
    <property type="entry name" value="SKI"/>
    <property type="match status" value="1"/>
</dbReference>
<dbReference type="PANTHER" id="PTHR21087">
    <property type="entry name" value="SHIKIMATE KINASE"/>
    <property type="match status" value="1"/>
</dbReference>
<evidence type="ECO:0000256" key="7">
    <source>
        <dbReference type="ARBA" id="ARBA00022777"/>
    </source>
</evidence>
<comment type="cofactor">
    <cofactor evidence="11">
        <name>Mg(2+)</name>
        <dbReference type="ChEBI" id="CHEBI:18420"/>
    </cofactor>
    <text evidence="11">Binds 1 Mg(2+) ion per subunit.</text>
</comment>
<dbReference type="PROSITE" id="PS01128">
    <property type="entry name" value="SHIKIMATE_KINASE"/>
    <property type="match status" value="1"/>
</dbReference>
<evidence type="ECO:0000256" key="9">
    <source>
        <dbReference type="ARBA" id="ARBA00023141"/>
    </source>
</evidence>
<evidence type="ECO:0000256" key="1">
    <source>
        <dbReference type="ARBA" id="ARBA00004842"/>
    </source>
</evidence>
<sequence length="403" mass="43704">MSPKAVLVGLPGSGKSTIGRRLAKALGVNVYDTDTGIETEAGRTIAQIFANDGEPEFRRIEESVIRQALDQQDGVVSLGGGAVLTPGVREALAGHTVVYLEISAAEGIRRTGGSVVRPLLAGPDRAEKYHALMSQRVPLYREVATIKVNTDRRNPGAVVRMIVSRLENPEGSAGSASSRRRRPRRRPVRGGVAQALRRQPKPIPPEPKPGREPTMTSANPTTITVEVNPPYPVIVGTGLLGELVDNLKGSQGLAKVAILHQPTLTVTAEEIRKTLADSGIDAHRVEIPDAEAGKDLAVLGFIWEVLGRIGIGRKDAVVSLGEGRPPTRRDSPPPRGCAGSRWCTCPPRCWPWSMPRSAERPVSTPRPARISSAHFISRVPYWLTWRPSSHCRVTRSSRAWPKW</sequence>
<evidence type="ECO:0000313" key="13">
    <source>
        <dbReference type="EMBL" id="EUA49439.1"/>
    </source>
</evidence>
<dbReference type="Proteomes" id="UP000020103">
    <property type="component" value="Unassembled WGS sequence"/>
</dbReference>
<dbReference type="GO" id="GO:0009073">
    <property type="term" value="P:aromatic amino acid family biosynthetic process"/>
    <property type="evidence" value="ECO:0007669"/>
    <property type="project" value="UniProtKB-KW"/>
</dbReference>
<dbReference type="HAMAP" id="MF_00109">
    <property type="entry name" value="Shikimate_kinase"/>
    <property type="match status" value="1"/>
</dbReference>
<comment type="function">
    <text evidence="11">Catalyzes the specific phosphorylation of the 3-hydroxyl group of shikimic acid using ATP as a cosubstrate.</text>
</comment>
<name>A0A829Q9I0_9MYCO</name>
<comment type="pathway">
    <text evidence="1 11">Metabolic intermediate biosynthesis; chorismate biosynthesis; chorismate from D-erythrose 4-phosphate and phosphoenolpyruvate: step 5/7.</text>
</comment>
<feature type="binding site" evidence="11">
    <location>
        <position position="58"/>
    </location>
    <ligand>
        <name>substrate</name>
    </ligand>
</feature>
<dbReference type="InterPro" id="IPR027417">
    <property type="entry name" value="P-loop_NTPase"/>
</dbReference>
<feature type="binding site" evidence="11">
    <location>
        <position position="80"/>
    </location>
    <ligand>
        <name>substrate</name>
    </ligand>
</feature>
<evidence type="ECO:0000256" key="11">
    <source>
        <dbReference type="HAMAP-Rule" id="MF_00109"/>
    </source>
</evidence>
<evidence type="ECO:0000256" key="3">
    <source>
        <dbReference type="ARBA" id="ARBA00012154"/>
    </source>
</evidence>
<feature type="compositionally biased region" description="Polar residues" evidence="12">
    <location>
        <begin position="214"/>
        <end position="224"/>
    </location>
</feature>
<feature type="binding site" evidence="11">
    <location>
        <position position="136"/>
    </location>
    <ligand>
        <name>substrate</name>
    </ligand>
</feature>
<dbReference type="InterPro" id="IPR031322">
    <property type="entry name" value="Shikimate/glucono_kinase"/>
</dbReference>
<proteinExistence type="inferred from homology"/>